<evidence type="ECO:0000313" key="2">
    <source>
        <dbReference type="Proteomes" id="UP001055453"/>
    </source>
</evidence>
<evidence type="ECO:0008006" key="3">
    <source>
        <dbReference type="Google" id="ProtNLM"/>
    </source>
</evidence>
<name>A0ABM7Z5I4_NOSCO</name>
<keyword evidence="2" id="KW-1185">Reference proteome</keyword>
<organism evidence="1 2">
    <name type="scientific">Nostoc cf. commune SO-36</name>
    <dbReference type="NCBI Taxonomy" id="449208"/>
    <lineage>
        <taxon>Bacteria</taxon>
        <taxon>Bacillati</taxon>
        <taxon>Cyanobacteriota</taxon>
        <taxon>Cyanophyceae</taxon>
        <taxon>Nostocales</taxon>
        <taxon>Nostocaceae</taxon>
        <taxon>Nostoc</taxon>
    </lineage>
</organism>
<protein>
    <recommendedName>
        <fullName evidence="3">PEP-CTERM sorting domain-containing protein</fullName>
    </recommendedName>
</protein>
<proteinExistence type="predicted"/>
<evidence type="ECO:0000313" key="1">
    <source>
        <dbReference type="EMBL" id="BDI18337.1"/>
    </source>
</evidence>
<gene>
    <name evidence="1" type="ORF">ANSO36C_41390</name>
</gene>
<accession>A0ABM7Z5I4</accession>
<reference evidence="1" key="1">
    <citation type="submission" date="2022-04" db="EMBL/GenBank/DDBJ databases">
        <title>Complete genome sequence of a cyanobacterium, Nostoc sp. SO-36, isolated in Antarctica.</title>
        <authorList>
            <person name="Kanesaki Y."/>
            <person name="Effendi D."/>
            <person name="Sakamoto T."/>
            <person name="Ohtani S."/>
            <person name="Awai K."/>
        </authorList>
    </citation>
    <scope>NUCLEOTIDE SEQUENCE</scope>
    <source>
        <strain evidence="1">SO-36</strain>
    </source>
</reference>
<sequence length="216" mass="23041">MDCIISGTVGTQNYNGGSTCAKVNTSFGTLTIKDNATDAKKVDVVIDLAGTNKHKVQTFDLNYDDSKFNNNAFQISAASSYAMGSNPITVDENKQKPGGYQGKLDLEINPSSTGSTNDGFTATLSLKNFDLNAANFNFKDTLNQIFAAVHIGNYGNNPGISGTNSIWVGASSYYQAPPKPKYVPEPRTTVALALFALGALGLIKKTNSLHKSQQHC</sequence>
<dbReference type="EMBL" id="AP025732">
    <property type="protein sequence ID" value="BDI18337.1"/>
    <property type="molecule type" value="Genomic_DNA"/>
</dbReference>
<dbReference type="Proteomes" id="UP001055453">
    <property type="component" value="Chromosome"/>
</dbReference>